<dbReference type="RefSeq" id="WP_380694237.1">
    <property type="nucleotide sequence ID" value="NZ_JBHRYR010000002.1"/>
</dbReference>
<dbReference type="InterPro" id="IPR013879">
    <property type="entry name" value="DUF1761"/>
</dbReference>
<proteinExistence type="predicted"/>
<accession>A0ABV7ZUP4</accession>
<evidence type="ECO:0000313" key="2">
    <source>
        <dbReference type="EMBL" id="MFC3852269.1"/>
    </source>
</evidence>
<comment type="caution">
    <text evidence="2">The sequence shown here is derived from an EMBL/GenBank/DDBJ whole genome shotgun (WGS) entry which is preliminary data.</text>
</comment>
<evidence type="ECO:0000313" key="3">
    <source>
        <dbReference type="Proteomes" id="UP001595617"/>
    </source>
</evidence>
<protein>
    <submittedName>
        <fullName evidence="2">DUF1761 family protein</fullName>
    </submittedName>
</protein>
<sequence length="35" mass="3954">MDTINIWAVLLATLISFVIGGIWFSPIGFGKVWMR</sequence>
<reference evidence="3" key="1">
    <citation type="journal article" date="2019" name="Int. J. Syst. Evol. Microbiol.">
        <title>The Global Catalogue of Microorganisms (GCM) 10K type strain sequencing project: providing services to taxonomists for standard genome sequencing and annotation.</title>
        <authorList>
            <consortium name="The Broad Institute Genomics Platform"/>
            <consortium name="The Broad Institute Genome Sequencing Center for Infectious Disease"/>
            <person name="Wu L."/>
            <person name="Ma J."/>
        </authorList>
    </citation>
    <scope>NUCLEOTIDE SEQUENCE [LARGE SCALE GENOMIC DNA]</scope>
    <source>
        <strain evidence="3">IBRC 10765</strain>
    </source>
</reference>
<keyword evidence="1" id="KW-1133">Transmembrane helix</keyword>
<feature type="transmembrane region" description="Helical" evidence="1">
    <location>
        <begin position="6"/>
        <end position="29"/>
    </location>
</feature>
<keyword evidence="3" id="KW-1185">Reference proteome</keyword>
<dbReference type="EMBL" id="JBHRYR010000002">
    <property type="protein sequence ID" value="MFC3852269.1"/>
    <property type="molecule type" value="Genomic_DNA"/>
</dbReference>
<keyword evidence="1" id="KW-0812">Transmembrane</keyword>
<dbReference type="Proteomes" id="UP001595617">
    <property type="component" value="Unassembled WGS sequence"/>
</dbReference>
<organism evidence="2 3">
    <name type="scientific">Saccharospirillum mangrovi</name>
    <dbReference type="NCBI Taxonomy" id="2161747"/>
    <lineage>
        <taxon>Bacteria</taxon>
        <taxon>Pseudomonadati</taxon>
        <taxon>Pseudomonadota</taxon>
        <taxon>Gammaproteobacteria</taxon>
        <taxon>Oceanospirillales</taxon>
        <taxon>Saccharospirillaceae</taxon>
        <taxon>Saccharospirillum</taxon>
    </lineage>
</organism>
<evidence type="ECO:0000256" key="1">
    <source>
        <dbReference type="SAM" id="Phobius"/>
    </source>
</evidence>
<keyword evidence="1" id="KW-0472">Membrane</keyword>
<name>A0ABV7ZUP4_9GAMM</name>
<gene>
    <name evidence="2" type="ORF">ACFOOG_05410</name>
</gene>
<dbReference type="Pfam" id="PF08570">
    <property type="entry name" value="DUF1761"/>
    <property type="match status" value="1"/>
</dbReference>